<protein>
    <submittedName>
        <fullName evidence="1">Uncharacterized protein</fullName>
    </submittedName>
</protein>
<dbReference type="Proteomes" id="UP000235672">
    <property type="component" value="Unassembled WGS sequence"/>
</dbReference>
<dbReference type="AlphaFoldDB" id="A0A2J6QP77"/>
<organism evidence="1 2">
    <name type="scientific">Hyaloscypha hepaticicola</name>
    <dbReference type="NCBI Taxonomy" id="2082293"/>
    <lineage>
        <taxon>Eukaryota</taxon>
        <taxon>Fungi</taxon>
        <taxon>Dikarya</taxon>
        <taxon>Ascomycota</taxon>
        <taxon>Pezizomycotina</taxon>
        <taxon>Leotiomycetes</taxon>
        <taxon>Helotiales</taxon>
        <taxon>Hyaloscyphaceae</taxon>
        <taxon>Hyaloscypha</taxon>
    </lineage>
</organism>
<sequence>MASLAVSRVSIVGNSSLAIVYMFPDDIYRTVNHSHHHRRFLEDETNFFISIEYPATRVMIVFTVEPTLSPTVPSIFYGLVFSVLRGISAAWQTSTNFCPLLGLAYPVPPGLSLNKQFQVATEMFDAALETDGLVLRKTALSISVVHGFGII</sequence>
<dbReference type="EMBL" id="KZ613465">
    <property type="protein sequence ID" value="PMD28070.1"/>
    <property type="molecule type" value="Genomic_DNA"/>
</dbReference>
<keyword evidence="2" id="KW-1185">Reference proteome</keyword>
<evidence type="ECO:0000313" key="2">
    <source>
        <dbReference type="Proteomes" id="UP000235672"/>
    </source>
</evidence>
<gene>
    <name evidence="1" type="ORF">NA56DRAFT_697103</name>
</gene>
<proteinExistence type="predicted"/>
<accession>A0A2J6QP77</accession>
<evidence type="ECO:0000313" key="1">
    <source>
        <dbReference type="EMBL" id="PMD28070.1"/>
    </source>
</evidence>
<reference evidence="1 2" key="1">
    <citation type="submission" date="2016-05" db="EMBL/GenBank/DDBJ databases">
        <title>A degradative enzymes factory behind the ericoid mycorrhizal symbiosis.</title>
        <authorList>
            <consortium name="DOE Joint Genome Institute"/>
            <person name="Martino E."/>
            <person name="Morin E."/>
            <person name="Grelet G."/>
            <person name="Kuo A."/>
            <person name="Kohler A."/>
            <person name="Daghino S."/>
            <person name="Barry K."/>
            <person name="Choi C."/>
            <person name="Cichocki N."/>
            <person name="Clum A."/>
            <person name="Copeland A."/>
            <person name="Hainaut M."/>
            <person name="Haridas S."/>
            <person name="Labutti K."/>
            <person name="Lindquist E."/>
            <person name="Lipzen A."/>
            <person name="Khouja H.-R."/>
            <person name="Murat C."/>
            <person name="Ohm R."/>
            <person name="Olson A."/>
            <person name="Spatafora J."/>
            <person name="Veneault-Fourrey C."/>
            <person name="Henrissat B."/>
            <person name="Grigoriev I."/>
            <person name="Martin F."/>
            <person name="Perotto S."/>
        </authorList>
    </citation>
    <scope>NUCLEOTIDE SEQUENCE [LARGE SCALE GENOMIC DNA]</scope>
    <source>
        <strain evidence="1 2">UAMH 7357</strain>
    </source>
</reference>
<name>A0A2J6QP77_9HELO</name>